<reference evidence="1 2" key="1">
    <citation type="journal article" date="2024" name="Plant Biotechnol. J.">
        <title>Genome and CRISPR/Cas9 system of a widespread forest tree (Populus alba) in the world.</title>
        <authorList>
            <person name="Liu Y.J."/>
            <person name="Jiang P.F."/>
            <person name="Han X.M."/>
            <person name="Li X.Y."/>
            <person name="Wang H.M."/>
            <person name="Wang Y.J."/>
            <person name="Wang X.X."/>
            <person name="Zeng Q.Y."/>
        </authorList>
    </citation>
    <scope>NUCLEOTIDE SEQUENCE [LARGE SCALE GENOMIC DNA]</scope>
    <source>
        <strain evidence="2">cv. PAL-ZL1</strain>
    </source>
</reference>
<protein>
    <submittedName>
        <fullName evidence="1">Uncharacterized protein</fullName>
    </submittedName>
</protein>
<organism evidence="1 2">
    <name type="scientific">Populus alba</name>
    <name type="common">White poplar</name>
    <dbReference type="NCBI Taxonomy" id="43335"/>
    <lineage>
        <taxon>Eukaryota</taxon>
        <taxon>Viridiplantae</taxon>
        <taxon>Streptophyta</taxon>
        <taxon>Embryophyta</taxon>
        <taxon>Tracheophyta</taxon>
        <taxon>Spermatophyta</taxon>
        <taxon>Magnoliopsida</taxon>
        <taxon>eudicotyledons</taxon>
        <taxon>Gunneridae</taxon>
        <taxon>Pentapetalae</taxon>
        <taxon>rosids</taxon>
        <taxon>fabids</taxon>
        <taxon>Malpighiales</taxon>
        <taxon>Salicaceae</taxon>
        <taxon>Saliceae</taxon>
        <taxon>Populus</taxon>
    </lineage>
</organism>
<sequence length="89" mass="10281">MKLLSLQTKHTDREKLYECRELKSPTMAFRTQLPLKSKKVQCISTLINFKMGLDGCNQLGREKAFWLERDASMEEVIVGQAAEMVNLNF</sequence>
<evidence type="ECO:0000313" key="2">
    <source>
        <dbReference type="Proteomes" id="UP000309997"/>
    </source>
</evidence>
<evidence type="ECO:0000313" key="1">
    <source>
        <dbReference type="EMBL" id="KAL3586232.1"/>
    </source>
</evidence>
<accession>A0ACC4C5W3</accession>
<gene>
    <name evidence="1" type="ORF">D5086_013099</name>
</gene>
<keyword evidence="2" id="KW-1185">Reference proteome</keyword>
<dbReference type="EMBL" id="RCHU02000006">
    <property type="protein sequence ID" value="KAL3586232.1"/>
    <property type="molecule type" value="Genomic_DNA"/>
</dbReference>
<name>A0ACC4C5W3_POPAL</name>
<proteinExistence type="predicted"/>
<comment type="caution">
    <text evidence="1">The sequence shown here is derived from an EMBL/GenBank/DDBJ whole genome shotgun (WGS) entry which is preliminary data.</text>
</comment>
<dbReference type="Proteomes" id="UP000309997">
    <property type="component" value="Unassembled WGS sequence"/>
</dbReference>